<accession>A0A5C4XEB4</accession>
<comment type="caution">
    <text evidence="2">The sequence shown here is derived from an EMBL/GenBank/DDBJ whole genome shotgun (WGS) entry which is preliminary data.</text>
</comment>
<dbReference type="Gene3D" id="3.30.70.100">
    <property type="match status" value="1"/>
</dbReference>
<dbReference type="InterPro" id="IPR011008">
    <property type="entry name" value="Dimeric_a/b-barrel"/>
</dbReference>
<dbReference type="RefSeq" id="WP_139678047.1">
    <property type="nucleotide sequence ID" value="NZ_VDMN01000005.1"/>
</dbReference>
<evidence type="ECO:0000313" key="3">
    <source>
        <dbReference type="Proteomes" id="UP000311605"/>
    </source>
</evidence>
<sequence length="100" mass="10908">MLIVTGHTYIEPSQLSLFLADLQTLAIATRLRAGNIAYHAAVEDAALGQVLVSERWADQASLSAHLQAAGTLSFVSKWQGQMHGEIRRFDVSNERALTDS</sequence>
<feature type="domain" description="ABM" evidence="1">
    <location>
        <begin position="1"/>
        <end position="71"/>
    </location>
</feature>
<dbReference type="OrthoDB" id="287932at2"/>
<dbReference type="AlphaFoldDB" id="A0A5C4XEB4"/>
<dbReference type="SUPFAM" id="SSF54909">
    <property type="entry name" value="Dimeric alpha+beta barrel"/>
    <property type="match status" value="1"/>
</dbReference>
<reference evidence="2 3" key="1">
    <citation type="submission" date="2019-06" db="EMBL/GenBank/DDBJ databases">
        <title>The draft genome of Rhizobium smilacinae PTYR-5.</title>
        <authorList>
            <person name="Liu L."/>
            <person name="Li L."/>
            <person name="Zhang X."/>
        </authorList>
    </citation>
    <scope>NUCLEOTIDE SEQUENCE [LARGE SCALE GENOMIC DNA]</scope>
    <source>
        <strain evidence="2 3">PTYR-5</strain>
    </source>
</reference>
<dbReference type="InterPro" id="IPR007138">
    <property type="entry name" value="ABM_dom"/>
</dbReference>
<evidence type="ECO:0000313" key="2">
    <source>
        <dbReference type="EMBL" id="TNM61599.1"/>
    </source>
</evidence>
<dbReference type="GO" id="GO:0004497">
    <property type="term" value="F:monooxygenase activity"/>
    <property type="evidence" value="ECO:0007669"/>
    <property type="project" value="UniProtKB-KW"/>
</dbReference>
<keyword evidence="3" id="KW-1185">Reference proteome</keyword>
<evidence type="ECO:0000259" key="1">
    <source>
        <dbReference type="Pfam" id="PF03992"/>
    </source>
</evidence>
<keyword evidence="2" id="KW-0560">Oxidoreductase</keyword>
<keyword evidence="2" id="KW-0503">Monooxygenase</keyword>
<proteinExistence type="predicted"/>
<organism evidence="2 3">
    <name type="scientific">Aliirhizobium smilacinae</name>
    <dbReference type="NCBI Taxonomy" id="1395944"/>
    <lineage>
        <taxon>Bacteria</taxon>
        <taxon>Pseudomonadati</taxon>
        <taxon>Pseudomonadota</taxon>
        <taxon>Alphaproteobacteria</taxon>
        <taxon>Hyphomicrobiales</taxon>
        <taxon>Rhizobiaceae</taxon>
        <taxon>Aliirhizobium</taxon>
    </lineage>
</organism>
<dbReference type="Pfam" id="PF03992">
    <property type="entry name" value="ABM"/>
    <property type="match status" value="1"/>
</dbReference>
<protein>
    <submittedName>
        <fullName evidence="2">Antibiotic biosynthesis monooxygenase</fullName>
    </submittedName>
</protein>
<gene>
    <name evidence="2" type="ORF">FHP24_20215</name>
</gene>
<name>A0A5C4XEB4_9HYPH</name>
<dbReference type="Proteomes" id="UP000311605">
    <property type="component" value="Unassembled WGS sequence"/>
</dbReference>
<dbReference type="EMBL" id="VDMN01000005">
    <property type="protein sequence ID" value="TNM61599.1"/>
    <property type="molecule type" value="Genomic_DNA"/>
</dbReference>